<gene>
    <name evidence="2" type="ORF">LZ495_33540</name>
</gene>
<dbReference type="InterPro" id="IPR002575">
    <property type="entry name" value="Aminoglycoside_PTrfase"/>
</dbReference>
<sequence length="279" mass="29758">MTFQVPPPPPPGFHTAPRVPWAELDPAVRSSVQEAVGEVGDTATVWAGFSCDFAAALDTAAGSFFVKGVRCENPSVAQQLVEAAVAPYVTALSPRLVRHIRESRWDVLVFEWVDAVHADLSPGSRDLPCVADALRLLGALAPPGDDVPLAPVADRWSEYLDAAALAMLDGRSLLHTDLNPHNLLSGGGRAYVVDWATAARGPAWVDVAHAALRLMEQGHTAADADAWARQVPCWREVRTAELDALVTAQVRAWSALAAPDDARRCSAPLVALGSATRDR</sequence>
<dbReference type="EMBL" id="JAKFHA010000030">
    <property type="protein sequence ID" value="MCF2532114.1"/>
    <property type="molecule type" value="Genomic_DNA"/>
</dbReference>
<reference evidence="2" key="1">
    <citation type="submission" date="2022-01" db="EMBL/GenBank/DDBJ databases">
        <title>Genome-Based Taxonomic Classification of the Phylum Actinobacteria.</title>
        <authorList>
            <person name="Gao Y."/>
        </authorList>
    </citation>
    <scope>NUCLEOTIDE SEQUENCE</scope>
    <source>
        <strain evidence="2">KLBMP 8922</strain>
    </source>
</reference>
<dbReference type="SUPFAM" id="SSF56112">
    <property type="entry name" value="Protein kinase-like (PK-like)"/>
    <property type="match status" value="1"/>
</dbReference>
<dbReference type="AlphaFoldDB" id="A0AA41Q5U7"/>
<name>A0AA41Q5U7_9ACTN</name>
<protein>
    <submittedName>
        <fullName evidence="2">Aminoglycoside phosphotransferase family protein</fullName>
    </submittedName>
</protein>
<dbReference type="Gene3D" id="3.90.1200.10">
    <property type="match status" value="1"/>
</dbReference>
<comment type="caution">
    <text evidence="2">The sequence shown here is derived from an EMBL/GenBank/DDBJ whole genome shotgun (WGS) entry which is preliminary data.</text>
</comment>
<dbReference type="InterPro" id="IPR011009">
    <property type="entry name" value="Kinase-like_dom_sf"/>
</dbReference>
<organism evidence="2 3">
    <name type="scientific">Yinghuangia soli</name>
    <dbReference type="NCBI Taxonomy" id="2908204"/>
    <lineage>
        <taxon>Bacteria</taxon>
        <taxon>Bacillati</taxon>
        <taxon>Actinomycetota</taxon>
        <taxon>Actinomycetes</taxon>
        <taxon>Kitasatosporales</taxon>
        <taxon>Streptomycetaceae</taxon>
        <taxon>Yinghuangia</taxon>
    </lineage>
</organism>
<proteinExistence type="predicted"/>
<evidence type="ECO:0000259" key="1">
    <source>
        <dbReference type="Pfam" id="PF01636"/>
    </source>
</evidence>
<keyword evidence="3" id="KW-1185">Reference proteome</keyword>
<dbReference type="Proteomes" id="UP001165378">
    <property type="component" value="Unassembled WGS sequence"/>
</dbReference>
<feature type="domain" description="Aminoglycoside phosphotransferase" evidence="1">
    <location>
        <begin position="132"/>
        <end position="238"/>
    </location>
</feature>
<evidence type="ECO:0000313" key="2">
    <source>
        <dbReference type="EMBL" id="MCF2532114.1"/>
    </source>
</evidence>
<evidence type="ECO:0000313" key="3">
    <source>
        <dbReference type="Proteomes" id="UP001165378"/>
    </source>
</evidence>
<accession>A0AA41Q5U7</accession>
<dbReference type="Pfam" id="PF01636">
    <property type="entry name" value="APH"/>
    <property type="match status" value="1"/>
</dbReference>
<dbReference type="RefSeq" id="WP_235056837.1">
    <property type="nucleotide sequence ID" value="NZ_JAKFHA010000030.1"/>
</dbReference>